<comment type="caution">
    <text evidence="1">The sequence shown here is derived from an EMBL/GenBank/DDBJ whole genome shotgun (WGS) entry which is preliminary data.</text>
</comment>
<protein>
    <submittedName>
        <fullName evidence="1">Uncharacterized protein</fullName>
    </submittedName>
</protein>
<sequence>MAEPLKFTDANTIIKGAFQPMLCAMTAQDPATFNVEVYAPNGTALLQRRIARVDLLDNSLLEAFICDSRARIERATHERLDWQVRYTRAIS</sequence>
<reference evidence="1" key="1">
    <citation type="submission" date="2023-08" db="EMBL/GenBank/DDBJ databases">
        <title>Functional and genomic diversity of the sorghum phyllosphere microbiome.</title>
        <authorList>
            <person name="Shade A."/>
        </authorList>
    </citation>
    <scope>NUCLEOTIDE SEQUENCE</scope>
    <source>
        <strain evidence="1">SORGH_AS_0201</strain>
    </source>
</reference>
<evidence type="ECO:0000313" key="2">
    <source>
        <dbReference type="Proteomes" id="UP001268036"/>
    </source>
</evidence>
<name>A0AAJ2EYL7_9PSED</name>
<gene>
    <name evidence="1" type="ORF">QE440_001141</name>
</gene>
<dbReference type="EMBL" id="JAVJAF010000001">
    <property type="protein sequence ID" value="MDR6233400.1"/>
    <property type="molecule type" value="Genomic_DNA"/>
</dbReference>
<dbReference type="AlphaFoldDB" id="A0AAJ2EYL7"/>
<evidence type="ECO:0000313" key="1">
    <source>
        <dbReference type="EMBL" id="MDR6233400.1"/>
    </source>
</evidence>
<organism evidence="1 2">
    <name type="scientific">Pseudomonas oryzihabitans</name>
    <dbReference type="NCBI Taxonomy" id="47885"/>
    <lineage>
        <taxon>Bacteria</taxon>
        <taxon>Pseudomonadati</taxon>
        <taxon>Pseudomonadota</taxon>
        <taxon>Gammaproteobacteria</taxon>
        <taxon>Pseudomonadales</taxon>
        <taxon>Pseudomonadaceae</taxon>
        <taxon>Pseudomonas</taxon>
    </lineage>
</organism>
<proteinExistence type="predicted"/>
<dbReference type="RefSeq" id="WP_140220807.1">
    <property type="nucleotide sequence ID" value="NZ_CP021645.1"/>
</dbReference>
<accession>A0AAJ2EYL7</accession>
<dbReference type="Proteomes" id="UP001268036">
    <property type="component" value="Unassembled WGS sequence"/>
</dbReference>